<evidence type="ECO:0000313" key="9">
    <source>
        <dbReference type="Proteomes" id="UP000185944"/>
    </source>
</evidence>
<name>A0A177ED53_9MICR</name>
<dbReference type="InterPro" id="IPR000719">
    <property type="entry name" value="Prot_kinase_dom"/>
</dbReference>
<dbReference type="STRING" id="1805483.A0A177ED53"/>
<evidence type="ECO:0000259" key="7">
    <source>
        <dbReference type="PROSITE" id="PS50011"/>
    </source>
</evidence>
<proteinExistence type="inferred from homology"/>
<evidence type="ECO:0000256" key="1">
    <source>
        <dbReference type="ARBA" id="ARBA00010791"/>
    </source>
</evidence>
<dbReference type="GO" id="GO:0005737">
    <property type="term" value="C:cytoplasm"/>
    <property type="evidence" value="ECO:0007669"/>
    <property type="project" value="TreeGrafter"/>
</dbReference>
<dbReference type="PANTHER" id="PTHR24346:SF82">
    <property type="entry name" value="KP78A-RELATED"/>
    <property type="match status" value="1"/>
</dbReference>
<dbReference type="GO" id="GO:0000226">
    <property type="term" value="P:microtubule cytoskeleton organization"/>
    <property type="evidence" value="ECO:0007669"/>
    <property type="project" value="TreeGrafter"/>
</dbReference>
<dbReference type="PROSITE" id="PS50011">
    <property type="entry name" value="PROTEIN_KINASE_DOM"/>
    <property type="match status" value="1"/>
</dbReference>
<keyword evidence="5" id="KW-0418">Kinase</keyword>
<dbReference type="SUPFAM" id="SSF56112">
    <property type="entry name" value="Protein kinase-like (PK-like)"/>
    <property type="match status" value="1"/>
</dbReference>
<dbReference type="PROSITE" id="PS00108">
    <property type="entry name" value="PROTEIN_KINASE_ST"/>
    <property type="match status" value="1"/>
</dbReference>
<dbReference type="RefSeq" id="XP_067543999.1">
    <property type="nucleotide sequence ID" value="XM_067688811.1"/>
</dbReference>
<dbReference type="CDD" id="cd14003">
    <property type="entry name" value="STKc_AMPK-like"/>
    <property type="match status" value="1"/>
</dbReference>
<comment type="similarity">
    <text evidence="1">Belongs to the protein kinase superfamily. CAMK Ser/Thr protein kinase family. NIM1 subfamily.</text>
</comment>
<dbReference type="OrthoDB" id="193931at2759"/>
<sequence length="468" mass="53655">MDGAERTDNIDRANVQAVAETTVLVGTPQTEAAARLKNYVVKDIVESGTTSHVYEGLDCRSKKPVAIKVINRRKYVGLEKKDLRENRIFREVLVSFLLDHQNIVKLREFFFTDEFFYLVFDYVKGDQLLKRIVTTKKLSEATAKKYFTQVLSAISYCHSHYLVHRDIKIENILIDRDDTAMLIDFGLSNFYEKEGFLGTFCGSLYFAAPELLSGHPYQGPEVDVWSLGVVLYVMVCGKVPFDDKNMQTLYQKIISGEVDTINLSEEVGSLIKRMLDPDRNTRITIAEVFKHRWIRKDGAIQEKKKVHVDSSTAVYINYLFGEQFMKGEKNRHPEALLSLCSLLQNKPIGRILPSRLESIVDFVSDKRLQIKKTVIKHWQGHKIREDVLVKALETIFREMGLPFEISAGKYQCVAYSQTVSLQIVKNRITDAYGIEIETRLNKAQAKELEAFIKRRLKEIAAAHSLNNL</sequence>
<dbReference type="EMBL" id="LTDL01000041">
    <property type="protein sequence ID" value="OAG29320.1"/>
    <property type="molecule type" value="Genomic_DNA"/>
</dbReference>
<evidence type="ECO:0000256" key="2">
    <source>
        <dbReference type="ARBA" id="ARBA00022527"/>
    </source>
</evidence>
<dbReference type="InterPro" id="IPR008271">
    <property type="entry name" value="Ser/Thr_kinase_AS"/>
</dbReference>
<feature type="domain" description="Protein kinase" evidence="7">
    <location>
        <begin position="39"/>
        <end position="294"/>
    </location>
</feature>
<dbReference type="GO" id="GO:0005524">
    <property type="term" value="F:ATP binding"/>
    <property type="evidence" value="ECO:0007669"/>
    <property type="project" value="UniProtKB-KW"/>
</dbReference>
<protein>
    <recommendedName>
        <fullName evidence="7">Protein kinase domain-containing protein</fullName>
    </recommendedName>
</protein>
<dbReference type="Pfam" id="PF00069">
    <property type="entry name" value="Pkinase"/>
    <property type="match status" value="1"/>
</dbReference>
<dbReference type="Proteomes" id="UP000185944">
    <property type="component" value="Unassembled WGS sequence"/>
</dbReference>
<evidence type="ECO:0000313" key="8">
    <source>
        <dbReference type="EMBL" id="OAG29320.1"/>
    </source>
</evidence>
<dbReference type="InterPro" id="IPR011009">
    <property type="entry name" value="Kinase-like_dom_sf"/>
</dbReference>
<keyword evidence="2" id="KW-0723">Serine/threonine-protein kinase</keyword>
<keyword evidence="3" id="KW-0808">Transferase</keyword>
<evidence type="ECO:0000256" key="4">
    <source>
        <dbReference type="ARBA" id="ARBA00022741"/>
    </source>
</evidence>
<dbReference type="SMART" id="SM00220">
    <property type="entry name" value="S_TKc"/>
    <property type="match status" value="1"/>
</dbReference>
<gene>
    <name evidence="8" type="ORF">NEDG_01393</name>
</gene>
<keyword evidence="6" id="KW-0067">ATP-binding</keyword>
<evidence type="ECO:0000256" key="3">
    <source>
        <dbReference type="ARBA" id="ARBA00022679"/>
    </source>
</evidence>
<dbReference type="FunFam" id="1.10.510.10:FF:000571">
    <property type="entry name" value="Maternal embryonic leucine zipper kinase"/>
    <property type="match status" value="1"/>
</dbReference>
<accession>A0A177ED53</accession>
<comment type="caution">
    <text evidence="8">The sequence shown here is derived from an EMBL/GenBank/DDBJ whole genome shotgun (WGS) entry which is preliminary data.</text>
</comment>
<reference evidence="8 9" key="1">
    <citation type="submission" date="2016-02" db="EMBL/GenBank/DDBJ databases">
        <title>Discovery of a natural microsporidian pathogen with a broad tissue tropism in Caenorhabditis elegans.</title>
        <authorList>
            <person name="Luallen R.J."/>
            <person name="Reinke A.W."/>
            <person name="Tong L."/>
            <person name="Botts M.R."/>
            <person name="Felix M.-A."/>
            <person name="Troemel E.R."/>
        </authorList>
    </citation>
    <scope>NUCLEOTIDE SEQUENCE [LARGE SCALE GENOMIC DNA]</scope>
    <source>
        <strain evidence="8 9">JUm2807</strain>
    </source>
</reference>
<dbReference type="GO" id="GO:0035556">
    <property type="term" value="P:intracellular signal transduction"/>
    <property type="evidence" value="ECO:0007669"/>
    <property type="project" value="TreeGrafter"/>
</dbReference>
<organism evidence="8 9">
    <name type="scientific">Nematocida displodere</name>
    <dbReference type="NCBI Taxonomy" id="1805483"/>
    <lineage>
        <taxon>Eukaryota</taxon>
        <taxon>Fungi</taxon>
        <taxon>Fungi incertae sedis</taxon>
        <taxon>Microsporidia</taxon>
        <taxon>Nematocida</taxon>
    </lineage>
</organism>
<keyword evidence="9" id="KW-1185">Reference proteome</keyword>
<keyword evidence="4" id="KW-0547">Nucleotide-binding</keyword>
<dbReference type="VEuPathDB" id="MicrosporidiaDB:NEDG_01393"/>
<dbReference type="Gene3D" id="1.10.510.10">
    <property type="entry name" value="Transferase(Phosphotransferase) domain 1"/>
    <property type="match status" value="1"/>
</dbReference>
<dbReference type="AlphaFoldDB" id="A0A177ED53"/>
<dbReference type="PANTHER" id="PTHR24346">
    <property type="entry name" value="MAP/MICROTUBULE AFFINITY-REGULATING KINASE"/>
    <property type="match status" value="1"/>
</dbReference>
<dbReference type="GeneID" id="93647743"/>
<dbReference type="GO" id="GO:0004674">
    <property type="term" value="F:protein serine/threonine kinase activity"/>
    <property type="evidence" value="ECO:0007669"/>
    <property type="project" value="UniProtKB-KW"/>
</dbReference>
<evidence type="ECO:0000256" key="6">
    <source>
        <dbReference type="ARBA" id="ARBA00022840"/>
    </source>
</evidence>
<evidence type="ECO:0000256" key="5">
    <source>
        <dbReference type="ARBA" id="ARBA00022777"/>
    </source>
</evidence>